<comment type="caution">
    <text evidence="2">The sequence shown here is derived from an EMBL/GenBank/DDBJ whole genome shotgun (WGS) entry which is preliminary data.</text>
</comment>
<keyword evidence="3" id="KW-1185">Reference proteome</keyword>
<protein>
    <submittedName>
        <fullName evidence="2">Uncharacterized protein</fullName>
    </submittedName>
</protein>
<proteinExistence type="predicted"/>
<dbReference type="Proteomes" id="UP001151760">
    <property type="component" value="Unassembled WGS sequence"/>
</dbReference>
<name>A0ABQ5BGL1_9ASTR</name>
<reference evidence="2" key="2">
    <citation type="submission" date="2022-01" db="EMBL/GenBank/DDBJ databases">
        <authorList>
            <person name="Yamashiro T."/>
            <person name="Shiraishi A."/>
            <person name="Satake H."/>
            <person name="Nakayama K."/>
        </authorList>
    </citation>
    <scope>NUCLEOTIDE SEQUENCE</scope>
</reference>
<feature type="compositionally biased region" description="Basic residues" evidence="1">
    <location>
        <begin position="1"/>
        <end position="14"/>
    </location>
</feature>
<feature type="region of interest" description="Disordered" evidence="1">
    <location>
        <begin position="1"/>
        <end position="21"/>
    </location>
</feature>
<evidence type="ECO:0000313" key="3">
    <source>
        <dbReference type="Proteomes" id="UP001151760"/>
    </source>
</evidence>
<dbReference type="EMBL" id="BQNB010013189">
    <property type="protein sequence ID" value="GJT12943.1"/>
    <property type="molecule type" value="Genomic_DNA"/>
</dbReference>
<evidence type="ECO:0000256" key="1">
    <source>
        <dbReference type="SAM" id="MobiDB-lite"/>
    </source>
</evidence>
<sequence length="102" mass="10697">MFSKLGGKKGKATSKAKPSFSSFAKAKASLAKASGSSSSKAKASGSSHQIVLVKISVPIRKCVIGLANGRTWHSILNKTFRVKIPRSGNGAAQKKEKRKIVG</sequence>
<evidence type="ECO:0000313" key="2">
    <source>
        <dbReference type="EMBL" id="GJT12943.1"/>
    </source>
</evidence>
<accession>A0ABQ5BGL1</accession>
<organism evidence="2 3">
    <name type="scientific">Tanacetum coccineum</name>
    <dbReference type="NCBI Taxonomy" id="301880"/>
    <lineage>
        <taxon>Eukaryota</taxon>
        <taxon>Viridiplantae</taxon>
        <taxon>Streptophyta</taxon>
        <taxon>Embryophyta</taxon>
        <taxon>Tracheophyta</taxon>
        <taxon>Spermatophyta</taxon>
        <taxon>Magnoliopsida</taxon>
        <taxon>eudicotyledons</taxon>
        <taxon>Gunneridae</taxon>
        <taxon>Pentapetalae</taxon>
        <taxon>asterids</taxon>
        <taxon>campanulids</taxon>
        <taxon>Asterales</taxon>
        <taxon>Asteraceae</taxon>
        <taxon>Asteroideae</taxon>
        <taxon>Anthemideae</taxon>
        <taxon>Anthemidinae</taxon>
        <taxon>Tanacetum</taxon>
    </lineage>
</organism>
<gene>
    <name evidence="2" type="ORF">Tco_0859985</name>
</gene>
<reference evidence="2" key="1">
    <citation type="journal article" date="2022" name="Int. J. Mol. Sci.">
        <title>Draft Genome of Tanacetum Coccineum: Genomic Comparison of Closely Related Tanacetum-Family Plants.</title>
        <authorList>
            <person name="Yamashiro T."/>
            <person name="Shiraishi A."/>
            <person name="Nakayama K."/>
            <person name="Satake H."/>
        </authorList>
    </citation>
    <scope>NUCLEOTIDE SEQUENCE</scope>
</reference>